<name>Q6AH69_LEIXX</name>
<dbReference type="AlphaFoldDB" id="Q6AH69"/>
<organism evidence="2 3">
    <name type="scientific">Leifsonia xyli subsp. xyli (strain CTCB07)</name>
    <dbReference type="NCBI Taxonomy" id="281090"/>
    <lineage>
        <taxon>Bacteria</taxon>
        <taxon>Bacillati</taxon>
        <taxon>Actinomycetota</taxon>
        <taxon>Actinomycetes</taxon>
        <taxon>Micrococcales</taxon>
        <taxon>Microbacteriaceae</taxon>
        <taxon>Leifsonia</taxon>
    </lineage>
</organism>
<feature type="region of interest" description="Disordered" evidence="1">
    <location>
        <begin position="1"/>
        <end position="25"/>
    </location>
</feature>
<proteinExistence type="predicted"/>
<accession>Q6AH69</accession>
<protein>
    <submittedName>
        <fullName evidence="2">Uncharacterized protein</fullName>
    </submittedName>
</protein>
<dbReference type="Proteomes" id="UP000001306">
    <property type="component" value="Chromosome"/>
</dbReference>
<dbReference type="KEGG" id="lxx:Lxx02220"/>
<evidence type="ECO:0000256" key="1">
    <source>
        <dbReference type="SAM" id="MobiDB-lite"/>
    </source>
</evidence>
<evidence type="ECO:0000313" key="3">
    <source>
        <dbReference type="Proteomes" id="UP000001306"/>
    </source>
</evidence>
<dbReference type="EMBL" id="AE016822">
    <property type="protein sequence ID" value="AAT88276.1"/>
    <property type="molecule type" value="Genomic_DNA"/>
</dbReference>
<sequence>MALRPGPAGRVPVRGKGRAPRTACGSAAPWSLSRFRCVSGRGGGSLPGSLPSRFWYPQSGMQLASAPPRRRGRRVAGRPVALHAQPSRFPLRHRIGVTLAVIGLICGFSIVPTESALQTKPATTVALGESVTQGQDKDQYQYLFTAATFAAPIARRESFGATDSVQSLVQIGTNESWAKLVLVFGGWPMTDANVTVMLRWMRQENGPPDWWNRNNPLNNGYGSGGGAGLGSYPSLVSAAEYCAKNLQRGYPGIAAGLRAGTSADATAAAIWASPWASSHYANGAHWSTRPVEIVKAPALSWGR</sequence>
<dbReference type="eggNOG" id="ENOG5032AAU">
    <property type="taxonomic scope" value="Bacteria"/>
</dbReference>
<evidence type="ECO:0000313" key="2">
    <source>
        <dbReference type="EMBL" id="AAT88276.1"/>
    </source>
</evidence>
<keyword evidence="3" id="KW-1185">Reference proteome</keyword>
<reference evidence="2 3" key="1">
    <citation type="journal article" date="2004" name="Mol. Plant Microbe Interact.">
        <title>The genome sequence of the Gram-positive sugarcane pathogen Leifsonia xyli subsp. xyli.</title>
        <authorList>
            <person name="Monteiro-Vitorello C.B."/>
            <person name="Camargo L.E.A."/>
            <person name="Van Sluys M.A."/>
            <person name="Kitajima J.P."/>
            <person name="Truffi D."/>
            <person name="do Amaral A.M."/>
            <person name="Harakava R."/>
            <person name="de Oliveira J.C.F."/>
            <person name="Wood D."/>
            <person name="de Oliveira M.C."/>
            <person name="Miyaki C.Y."/>
            <person name="Takita M.A."/>
            <person name="da Silva A.C.R."/>
            <person name="Furlan L.R."/>
            <person name="Carraro D.M."/>
            <person name="Camarotte G."/>
            <person name="Almeida N.F. Jr."/>
            <person name="Carrer H."/>
            <person name="Coutinho L.L."/>
            <person name="El-Dorry H.A."/>
            <person name="Ferro M.I.T."/>
            <person name="Gagliardi P.R."/>
            <person name="Giglioti E."/>
            <person name="Goldman M.H.S."/>
            <person name="Goldman G.H."/>
            <person name="Kimura E.T."/>
            <person name="Ferro E.S."/>
            <person name="Kuramae E.E."/>
            <person name="Lemos E.G.M."/>
            <person name="Lemos M.V.F."/>
            <person name="Mauro S.M.Z."/>
            <person name="Machado M.A."/>
            <person name="Marino C.L."/>
            <person name="Menck C.F."/>
            <person name="Nunes L.R."/>
            <person name="Oliveira R.C."/>
            <person name="Pereira G.G."/>
            <person name="Siqueira W."/>
            <person name="de Souza A.A."/>
            <person name="Tsai S.M."/>
            <person name="Zanca A.S."/>
            <person name="Simpson A.J.G."/>
            <person name="Brumbley S.M."/>
            <person name="Setubal J.C."/>
        </authorList>
    </citation>
    <scope>NUCLEOTIDE SEQUENCE [LARGE SCALE GENOMIC DNA]</scope>
    <source>
        <strain evidence="2 3">CTCB07</strain>
    </source>
</reference>
<gene>
    <name evidence="2" type="ordered locus">Lxx02220</name>
</gene>
<dbReference type="HOGENOM" id="CLU_079863_0_0_11"/>